<accession>A0A4Q5M4N8</accession>
<feature type="transmembrane region" description="Helical" evidence="1">
    <location>
        <begin position="97"/>
        <end position="119"/>
    </location>
</feature>
<dbReference type="Pfam" id="PF16344">
    <property type="entry name" value="FecR_C"/>
    <property type="match status" value="1"/>
</dbReference>
<keyword evidence="1" id="KW-1133">Transmembrane helix</keyword>
<dbReference type="InterPro" id="IPR032508">
    <property type="entry name" value="FecR_C"/>
</dbReference>
<dbReference type="Gene3D" id="3.55.50.30">
    <property type="match status" value="1"/>
</dbReference>
<evidence type="ECO:0000256" key="1">
    <source>
        <dbReference type="SAM" id="Phobius"/>
    </source>
</evidence>
<dbReference type="PIRSF" id="PIRSF018266">
    <property type="entry name" value="FecR"/>
    <property type="match status" value="1"/>
</dbReference>
<keyword evidence="1" id="KW-0812">Transmembrane</keyword>
<sequence>MNTNNSDNNEDLLGKFLAQETDVQENALVEKWLQENEGNQKELDDYAFIWDKTNQLKEQFSQTVDTDAAWLKVKSKMDSISETKVVSMPIAPKKNKFFTLGVAASISVLLTVGILFYLFKNSAPELISLKTTHNTLEQTLPDGSVVFLNANTTITYPENFKGDMREVNLTGEAFFDIKRDETKAFLIHANGSDVKVLGTSFNVRAYNKNVEVSVETGKVQFKNKSKATLLVAGEKAAFEAEKDTIKKQVLIDKNAFAYKTKIFVFENSSLEHVAKVLEEGYHVNISLKNNRIKACRLTTRFDNETLPDALNIIAETLNLTLSSKGEKYVLDGEGCAE</sequence>
<dbReference type="PANTHER" id="PTHR30273">
    <property type="entry name" value="PERIPLASMIC SIGNAL SENSOR AND SIGMA FACTOR ACTIVATOR FECR-RELATED"/>
    <property type="match status" value="1"/>
</dbReference>
<evidence type="ECO:0000313" key="4">
    <source>
        <dbReference type="EMBL" id="RYU97175.1"/>
    </source>
</evidence>
<protein>
    <submittedName>
        <fullName evidence="4">DUF4974 domain-containing protein</fullName>
    </submittedName>
</protein>
<dbReference type="Proteomes" id="UP000293162">
    <property type="component" value="Unassembled WGS sequence"/>
</dbReference>
<keyword evidence="5" id="KW-1185">Reference proteome</keyword>
<keyword evidence="1" id="KW-0472">Membrane</keyword>
<dbReference type="InterPro" id="IPR006860">
    <property type="entry name" value="FecR"/>
</dbReference>
<dbReference type="OrthoDB" id="1452822at2"/>
<dbReference type="AlphaFoldDB" id="A0A4Q5M4N8"/>
<dbReference type="InterPro" id="IPR012373">
    <property type="entry name" value="Ferrdict_sens_TM"/>
</dbReference>
<comment type="caution">
    <text evidence="4">The sequence shown here is derived from an EMBL/GenBank/DDBJ whole genome shotgun (WGS) entry which is preliminary data.</text>
</comment>
<evidence type="ECO:0000259" key="3">
    <source>
        <dbReference type="Pfam" id="PF16344"/>
    </source>
</evidence>
<gene>
    <name evidence="4" type="ORF">EWM59_02465</name>
</gene>
<evidence type="ECO:0000259" key="2">
    <source>
        <dbReference type="Pfam" id="PF04773"/>
    </source>
</evidence>
<proteinExistence type="predicted"/>
<dbReference type="Gene3D" id="2.60.120.1440">
    <property type="match status" value="1"/>
</dbReference>
<dbReference type="GO" id="GO:0016989">
    <property type="term" value="F:sigma factor antagonist activity"/>
    <property type="evidence" value="ECO:0007669"/>
    <property type="project" value="TreeGrafter"/>
</dbReference>
<dbReference type="EMBL" id="SEWF01000003">
    <property type="protein sequence ID" value="RYU97175.1"/>
    <property type="molecule type" value="Genomic_DNA"/>
</dbReference>
<dbReference type="PANTHER" id="PTHR30273:SF2">
    <property type="entry name" value="PROTEIN FECR"/>
    <property type="match status" value="1"/>
</dbReference>
<feature type="domain" description="Protein FecR C-terminal" evidence="3">
    <location>
        <begin position="263"/>
        <end position="329"/>
    </location>
</feature>
<evidence type="ECO:0000313" key="5">
    <source>
        <dbReference type="Proteomes" id="UP000293162"/>
    </source>
</evidence>
<name>A0A4Q5M4N8_9BACT</name>
<reference evidence="4 5" key="1">
    <citation type="submission" date="2019-02" db="EMBL/GenBank/DDBJ databases">
        <title>Bacterial novel species Emticicia sp. 17J42-9 isolated from soil.</title>
        <authorList>
            <person name="Jung H.-Y."/>
        </authorList>
    </citation>
    <scope>NUCLEOTIDE SEQUENCE [LARGE SCALE GENOMIC DNA]</scope>
    <source>
        <strain evidence="4 5">17J42-9</strain>
    </source>
</reference>
<feature type="domain" description="FecR protein" evidence="2">
    <location>
        <begin position="133"/>
        <end position="220"/>
    </location>
</feature>
<dbReference type="Pfam" id="PF04773">
    <property type="entry name" value="FecR"/>
    <property type="match status" value="1"/>
</dbReference>
<dbReference type="RefSeq" id="WP_130019370.1">
    <property type="nucleotide sequence ID" value="NZ_SEWF01000003.1"/>
</dbReference>
<organism evidence="4 5">
    <name type="scientific">Emticicia agri</name>
    <dbReference type="NCBI Taxonomy" id="2492393"/>
    <lineage>
        <taxon>Bacteria</taxon>
        <taxon>Pseudomonadati</taxon>
        <taxon>Bacteroidota</taxon>
        <taxon>Cytophagia</taxon>
        <taxon>Cytophagales</taxon>
        <taxon>Leadbetterellaceae</taxon>
        <taxon>Emticicia</taxon>
    </lineage>
</organism>